<keyword evidence="2" id="KW-1185">Reference proteome</keyword>
<dbReference type="EMBL" id="JACMSF010000018">
    <property type="protein sequence ID" value="MBC2903600.1"/>
    <property type="molecule type" value="Genomic_DNA"/>
</dbReference>
<evidence type="ECO:0000313" key="1">
    <source>
        <dbReference type="EMBL" id="MBC2903600.1"/>
    </source>
</evidence>
<comment type="caution">
    <text evidence="1">The sequence shown here is derived from an EMBL/GenBank/DDBJ whole genome shotgun (WGS) entry which is preliminary data.</text>
</comment>
<evidence type="ECO:0000313" key="2">
    <source>
        <dbReference type="Proteomes" id="UP000584670"/>
    </source>
</evidence>
<accession>A0A7X1J3M1</accession>
<sequence>MRVMLKATLDTEKGNEAIRSGRMPEVIKTALEKLRPEAAYFGPEGGRRTCWLVLDLQDSSQLPPTAEPFFTELNAEITFTPIMNAEDLQKGLSQLGGD</sequence>
<reference evidence="1 2" key="1">
    <citation type="submission" date="2020-08" db="EMBL/GenBank/DDBJ databases">
        <title>Streptomyces sp. PSKA01 genome sequencing and assembly.</title>
        <authorList>
            <person name="Mandal S."/>
            <person name="Maiti P.K."/>
            <person name="Das P."/>
        </authorList>
    </citation>
    <scope>NUCLEOTIDE SEQUENCE [LARGE SCALE GENOMIC DNA]</scope>
    <source>
        <strain evidence="1 2">PSKA01</strain>
    </source>
</reference>
<proteinExistence type="predicted"/>
<dbReference type="RefSeq" id="WP_186283479.1">
    <property type="nucleotide sequence ID" value="NZ_JACMSF010000018.1"/>
</dbReference>
<name>A0A7X1J3M1_9ACTN</name>
<gene>
    <name evidence="1" type="ORF">H4N64_18635</name>
</gene>
<organism evidence="1 2">
    <name type="scientific">Streptomyces cupreus</name>
    <dbReference type="NCBI Taxonomy" id="2759956"/>
    <lineage>
        <taxon>Bacteria</taxon>
        <taxon>Bacillati</taxon>
        <taxon>Actinomycetota</taxon>
        <taxon>Actinomycetes</taxon>
        <taxon>Kitasatosporales</taxon>
        <taxon>Streptomycetaceae</taxon>
        <taxon>Streptomyces</taxon>
    </lineage>
</organism>
<protein>
    <submittedName>
        <fullName evidence="1">Uncharacterized protein</fullName>
    </submittedName>
</protein>
<dbReference type="AlphaFoldDB" id="A0A7X1J3M1"/>
<dbReference type="Proteomes" id="UP000584670">
    <property type="component" value="Unassembled WGS sequence"/>
</dbReference>